<comment type="cofactor">
    <cofactor evidence="1">
        <name>Zn(2+)</name>
        <dbReference type="ChEBI" id="CHEBI:29105"/>
    </cofactor>
</comment>
<gene>
    <name evidence="5" type="ORF">C1J01_24050</name>
</gene>
<dbReference type="OrthoDB" id="9063716at2"/>
<comment type="caution">
    <text evidence="5">The sequence shown here is derived from an EMBL/GenBank/DDBJ whole genome shotgun (WGS) entry which is preliminary data.</text>
</comment>
<evidence type="ECO:0000256" key="1">
    <source>
        <dbReference type="ARBA" id="ARBA00001947"/>
    </source>
</evidence>
<dbReference type="InterPro" id="IPR008567">
    <property type="entry name" value="BKACE"/>
</dbReference>
<keyword evidence="6" id="KW-1185">Reference proteome</keyword>
<dbReference type="InterPro" id="IPR013785">
    <property type="entry name" value="Aldolase_TIM"/>
</dbReference>
<reference evidence="5 6" key="1">
    <citation type="submission" date="2018-01" db="EMBL/GenBank/DDBJ databases">
        <title>Draft genome sequence of Nonomuraea sp. KC333.</title>
        <authorList>
            <person name="Sahin N."/>
            <person name="Saygin H."/>
            <person name="Ay H."/>
        </authorList>
    </citation>
    <scope>NUCLEOTIDE SEQUENCE [LARGE SCALE GENOMIC DNA]</scope>
    <source>
        <strain evidence="5 6">KC333</strain>
    </source>
</reference>
<evidence type="ECO:0000313" key="5">
    <source>
        <dbReference type="EMBL" id="PZG15447.1"/>
    </source>
</evidence>
<proteinExistence type="predicted"/>
<evidence type="ECO:0000256" key="3">
    <source>
        <dbReference type="ARBA" id="ARBA00022723"/>
    </source>
</evidence>
<dbReference type="GO" id="GO:0046872">
    <property type="term" value="F:metal ion binding"/>
    <property type="evidence" value="ECO:0007669"/>
    <property type="project" value="UniProtKB-KW"/>
</dbReference>
<keyword evidence="2" id="KW-0808">Transferase</keyword>
<sequence>MREGPLMDKVIITVTVDCSMSYPGFKGMPKIDDVPAVADEYVRAIDAGASLVHHHGVHYLEDSIQEDGRQLSRTDFDGWKDLTERIRAERDAIIQFGIASARLEEKVALMKLRPEMMSYAFNVHDEYFRPDPAYPPNEQYAIHTRPELEEFCKAAQEHGVKPEVESFYTGAFWNLEFIRDQGLLDDPVWTTLFLGWPGGAWTPPTEDSLLYLVRHLPPRVNWNVSVMNPKMQWRLLALAMSLGGHVRVGWEDNPYLPDGSPSRSNAELVEEVVKIARLMGREVATPDEAREIVGLSAKAAADA</sequence>
<dbReference type="PANTHER" id="PTHR37418:SF2">
    <property type="entry name" value="3-KETO-5-AMINOHEXANOATE CLEAVAGE ENZYME"/>
    <property type="match status" value="1"/>
</dbReference>
<dbReference type="Proteomes" id="UP000249304">
    <property type="component" value="Unassembled WGS sequence"/>
</dbReference>
<protein>
    <recommendedName>
        <fullName evidence="7">3-keto-5-aminohexanoate cleavage protein</fullName>
    </recommendedName>
</protein>
<dbReference type="Gene3D" id="3.20.20.70">
    <property type="entry name" value="Aldolase class I"/>
    <property type="match status" value="1"/>
</dbReference>
<keyword evidence="3" id="KW-0479">Metal-binding</keyword>
<dbReference type="AlphaFoldDB" id="A0A2W2F1H1"/>
<organism evidence="5 6">
    <name type="scientific">Nonomuraea aridisoli</name>
    <dbReference type="NCBI Taxonomy" id="2070368"/>
    <lineage>
        <taxon>Bacteria</taxon>
        <taxon>Bacillati</taxon>
        <taxon>Actinomycetota</taxon>
        <taxon>Actinomycetes</taxon>
        <taxon>Streptosporangiales</taxon>
        <taxon>Streptosporangiaceae</taxon>
        <taxon>Nonomuraea</taxon>
    </lineage>
</organism>
<dbReference type="EMBL" id="POUD01000105">
    <property type="protein sequence ID" value="PZG15447.1"/>
    <property type="molecule type" value="Genomic_DNA"/>
</dbReference>
<evidence type="ECO:0000313" key="6">
    <source>
        <dbReference type="Proteomes" id="UP000249304"/>
    </source>
</evidence>
<dbReference type="GO" id="GO:0043720">
    <property type="term" value="F:3-keto-5-aminohexanoate cleavage activity"/>
    <property type="evidence" value="ECO:0007669"/>
    <property type="project" value="InterPro"/>
</dbReference>
<evidence type="ECO:0000256" key="4">
    <source>
        <dbReference type="ARBA" id="ARBA00022833"/>
    </source>
</evidence>
<evidence type="ECO:0008006" key="7">
    <source>
        <dbReference type="Google" id="ProtNLM"/>
    </source>
</evidence>
<dbReference type="PANTHER" id="PTHR37418">
    <property type="entry name" value="3-KETO-5-AMINOHEXANOATE CLEAVAGE ENZYME-RELATED"/>
    <property type="match status" value="1"/>
</dbReference>
<accession>A0A2W2F1H1</accession>
<name>A0A2W2F1H1_9ACTN</name>
<keyword evidence="4" id="KW-0862">Zinc</keyword>
<dbReference type="Pfam" id="PF05853">
    <property type="entry name" value="BKACE"/>
    <property type="match status" value="1"/>
</dbReference>
<evidence type="ECO:0000256" key="2">
    <source>
        <dbReference type="ARBA" id="ARBA00022679"/>
    </source>
</evidence>